<gene>
    <name evidence="1" type="ORF">H9747_09870</name>
</gene>
<evidence type="ECO:0000313" key="1">
    <source>
        <dbReference type="EMBL" id="HIV39283.1"/>
    </source>
</evidence>
<evidence type="ECO:0000313" key="2">
    <source>
        <dbReference type="Proteomes" id="UP000886814"/>
    </source>
</evidence>
<dbReference type="Proteomes" id="UP000886814">
    <property type="component" value="Unassembled WGS sequence"/>
</dbReference>
<dbReference type="AlphaFoldDB" id="A0A9D1TFK4"/>
<reference evidence="1" key="2">
    <citation type="submission" date="2021-04" db="EMBL/GenBank/DDBJ databases">
        <authorList>
            <person name="Gilroy R."/>
        </authorList>
    </citation>
    <scope>NUCLEOTIDE SEQUENCE</scope>
    <source>
        <strain evidence="1">CHK195-9823</strain>
    </source>
</reference>
<accession>A0A9D1TFK4</accession>
<protein>
    <submittedName>
        <fullName evidence="1">Uncharacterized protein</fullName>
    </submittedName>
</protein>
<proteinExistence type="predicted"/>
<reference evidence="1" key="1">
    <citation type="journal article" date="2021" name="PeerJ">
        <title>Extensive microbial diversity within the chicken gut microbiome revealed by metagenomics and culture.</title>
        <authorList>
            <person name="Gilroy R."/>
            <person name="Ravi A."/>
            <person name="Getino M."/>
            <person name="Pursley I."/>
            <person name="Horton D.L."/>
            <person name="Alikhan N.F."/>
            <person name="Baker D."/>
            <person name="Gharbi K."/>
            <person name="Hall N."/>
            <person name="Watson M."/>
            <person name="Adriaenssens E.M."/>
            <person name="Foster-Nyarko E."/>
            <person name="Jarju S."/>
            <person name="Secka A."/>
            <person name="Antonio M."/>
            <person name="Oren A."/>
            <person name="Chaudhuri R.R."/>
            <person name="La Ragione R."/>
            <person name="Hildebrand F."/>
            <person name="Pallen M.J."/>
        </authorList>
    </citation>
    <scope>NUCLEOTIDE SEQUENCE</scope>
    <source>
        <strain evidence="1">CHK195-9823</strain>
    </source>
</reference>
<name>A0A9D1TFK4_9FIRM</name>
<dbReference type="EMBL" id="DXIQ01000063">
    <property type="protein sequence ID" value="HIV39283.1"/>
    <property type="molecule type" value="Genomic_DNA"/>
</dbReference>
<organism evidence="1 2">
    <name type="scientific">Candidatus Blautia stercorigallinarum</name>
    <dbReference type="NCBI Taxonomy" id="2838501"/>
    <lineage>
        <taxon>Bacteria</taxon>
        <taxon>Bacillati</taxon>
        <taxon>Bacillota</taxon>
        <taxon>Clostridia</taxon>
        <taxon>Lachnospirales</taxon>
        <taxon>Lachnospiraceae</taxon>
        <taxon>Blautia</taxon>
    </lineage>
</organism>
<comment type="caution">
    <text evidence="1">The sequence shown here is derived from an EMBL/GenBank/DDBJ whole genome shotgun (WGS) entry which is preliminary data.</text>
</comment>
<sequence length="140" mass="16142">MTERLVKQELRQAERAGERALESLYTLRDTLNSAKNWGLLDLFGGGAFSGFMKHSKMETAAGLIDRAKKDLESFQKELKDVPVSLDLRMEIGSFLSFADFFFDDPVSDYLVYSRIQNTREDVEDGIQLVEELLKKLRKQW</sequence>